<evidence type="ECO:0000313" key="1">
    <source>
        <dbReference type="EMBL" id="GEU89104.1"/>
    </source>
</evidence>
<accession>A0A6L2NWZ9</accession>
<organism evidence="1">
    <name type="scientific">Tanacetum cinerariifolium</name>
    <name type="common">Dalmatian daisy</name>
    <name type="synonym">Chrysanthemum cinerariifolium</name>
    <dbReference type="NCBI Taxonomy" id="118510"/>
    <lineage>
        <taxon>Eukaryota</taxon>
        <taxon>Viridiplantae</taxon>
        <taxon>Streptophyta</taxon>
        <taxon>Embryophyta</taxon>
        <taxon>Tracheophyta</taxon>
        <taxon>Spermatophyta</taxon>
        <taxon>Magnoliopsida</taxon>
        <taxon>eudicotyledons</taxon>
        <taxon>Gunneridae</taxon>
        <taxon>Pentapetalae</taxon>
        <taxon>asterids</taxon>
        <taxon>campanulids</taxon>
        <taxon>Asterales</taxon>
        <taxon>Asteraceae</taxon>
        <taxon>Asteroideae</taxon>
        <taxon>Anthemideae</taxon>
        <taxon>Anthemidinae</taxon>
        <taxon>Tanacetum</taxon>
    </lineage>
</organism>
<gene>
    <name evidence="1" type="ORF">Tci_061082</name>
</gene>
<dbReference type="AlphaFoldDB" id="A0A6L2NWZ9"/>
<reference evidence="1" key="1">
    <citation type="journal article" date="2019" name="Sci. Rep.">
        <title>Draft genome of Tanacetum cinerariifolium, the natural source of mosquito coil.</title>
        <authorList>
            <person name="Yamashiro T."/>
            <person name="Shiraishi A."/>
            <person name="Satake H."/>
            <person name="Nakayama K."/>
        </authorList>
    </citation>
    <scope>NUCLEOTIDE SEQUENCE</scope>
</reference>
<sequence>MDDPDITMKEYIRLEAEKALGRAIVYNDALTSKVELSCEPTIFNVDDLKLDMGNDDDKIDIKKSSWDLSIETLPNVISTDVSAYAQGSNKLLETSPDTSNLGINALALSDRRPTYQITDRVHCPTSMTFDETPPPSKTSTLVDDDLNEEEAIKFNKRKNLENDIKDETIEVEEIINIKESKNHPLENVIGNLNQITLRSQA</sequence>
<comment type="caution">
    <text evidence="1">The sequence shown here is derived from an EMBL/GenBank/DDBJ whole genome shotgun (WGS) entry which is preliminary data.</text>
</comment>
<name>A0A6L2NWZ9_TANCI</name>
<dbReference type="EMBL" id="BKCJ010009888">
    <property type="protein sequence ID" value="GEU89104.1"/>
    <property type="molecule type" value="Genomic_DNA"/>
</dbReference>
<protein>
    <submittedName>
        <fullName evidence="1">Uncharacterized protein</fullName>
    </submittedName>
</protein>
<proteinExistence type="predicted"/>